<comment type="cofactor">
    <cofactor evidence="8">
        <name>Mg(2+)</name>
        <dbReference type="ChEBI" id="CHEBI:18420"/>
    </cofactor>
    <cofactor evidence="8">
        <name>Mn(2+)</name>
        <dbReference type="ChEBI" id="CHEBI:29035"/>
    </cofactor>
</comment>
<dbReference type="EC" id="2.7.7.108" evidence="8"/>
<comment type="catalytic activity">
    <reaction evidence="8">
        <text>L-seryl-[protein] + UTP = O-(5'-uridylyl)-L-seryl-[protein] + diphosphate</text>
        <dbReference type="Rhea" id="RHEA:64604"/>
        <dbReference type="Rhea" id="RHEA-COMP:9863"/>
        <dbReference type="Rhea" id="RHEA-COMP:16635"/>
        <dbReference type="ChEBI" id="CHEBI:29999"/>
        <dbReference type="ChEBI" id="CHEBI:33019"/>
        <dbReference type="ChEBI" id="CHEBI:46398"/>
        <dbReference type="ChEBI" id="CHEBI:156051"/>
    </reaction>
</comment>
<feature type="binding site" evidence="8">
    <location>
        <position position="102"/>
    </location>
    <ligand>
        <name>ATP</name>
        <dbReference type="ChEBI" id="CHEBI:30616"/>
    </ligand>
</feature>
<dbReference type="EMBL" id="JACRUN010000002">
    <property type="protein sequence ID" value="MBC5834438.1"/>
    <property type="molecule type" value="Genomic_DNA"/>
</dbReference>
<evidence type="ECO:0000313" key="9">
    <source>
        <dbReference type="EMBL" id="MBC5834438.1"/>
    </source>
</evidence>
<gene>
    <name evidence="8" type="primary">ydiU</name>
    <name evidence="8" type="synonym">selO</name>
    <name evidence="9" type="ORF">H8R27_06015</name>
</gene>
<keyword evidence="5 8" id="KW-0547">Nucleotide-binding</keyword>
<keyword evidence="10" id="KW-1185">Reference proteome</keyword>
<protein>
    <recommendedName>
        <fullName evidence="8">Protein nucleotidyltransferase YdiU</fullName>
        <ecNumber evidence="8">2.7.7.-</ecNumber>
    </recommendedName>
    <alternativeName>
        <fullName evidence="8">Protein adenylyltransferase YdiU</fullName>
        <ecNumber evidence="8">2.7.7.108</ecNumber>
    </alternativeName>
    <alternativeName>
        <fullName evidence="8">Protein uridylyltransferase YdiU</fullName>
        <ecNumber evidence="8">2.7.7.-</ecNumber>
    </alternativeName>
</protein>
<feature type="binding site" evidence="8">
    <location>
        <position position="100"/>
    </location>
    <ligand>
        <name>ATP</name>
        <dbReference type="ChEBI" id="CHEBI:30616"/>
    </ligand>
</feature>
<dbReference type="PANTHER" id="PTHR32057:SF14">
    <property type="entry name" value="PROTEIN ADENYLYLTRANSFERASE SELO, MITOCHONDRIAL"/>
    <property type="match status" value="1"/>
</dbReference>
<evidence type="ECO:0000256" key="3">
    <source>
        <dbReference type="ARBA" id="ARBA00022695"/>
    </source>
</evidence>
<keyword evidence="8" id="KW-0464">Manganese</keyword>
<accession>A0ABR7IXI3</accession>
<comment type="similarity">
    <text evidence="1 8">Belongs to the SELO family.</text>
</comment>
<keyword evidence="2 8" id="KW-0808">Transferase</keyword>
<evidence type="ECO:0000256" key="1">
    <source>
        <dbReference type="ARBA" id="ARBA00009747"/>
    </source>
</evidence>
<comment type="catalytic activity">
    <reaction evidence="8">
        <text>L-histidyl-[protein] + UTP = N(tele)-(5'-uridylyl)-L-histidyl-[protein] + diphosphate</text>
        <dbReference type="Rhea" id="RHEA:83891"/>
        <dbReference type="Rhea" id="RHEA-COMP:9745"/>
        <dbReference type="Rhea" id="RHEA-COMP:20239"/>
        <dbReference type="ChEBI" id="CHEBI:29979"/>
        <dbReference type="ChEBI" id="CHEBI:33019"/>
        <dbReference type="ChEBI" id="CHEBI:46398"/>
        <dbReference type="ChEBI" id="CHEBI:233474"/>
    </reaction>
</comment>
<dbReference type="RefSeq" id="WP_166126177.1">
    <property type="nucleotide sequence ID" value="NZ_JAANOQ010000003.1"/>
</dbReference>
<evidence type="ECO:0000256" key="4">
    <source>
        <dbReference type="ARBA" id="ARBA00022723"/>
    </source>
</evidence>
<dbReference type="Proteomes" id="UP000605990">
    <property type="component" value="Unassembled WGS sequence"/>
</dbReference>
<dbReference type="InterPro" id="IPR003846">
    <property type="entry name" value="SelO"/>
</dbReference>
<dbReference type="PANTHER" id="PTHR32057">
    <property type="entry name" value="PROTEIN ADENYLYLTRANSFERASE SELO, MITOCHONDRIAL"/>
    <property type="match status" value="1"/>
</dbReference>
<feature type="binding site" evidence="8">
    <location>
        <position position="103"/>
    </location>
    <ligand>
        <name>ATP</name>
        <dbReference type="ChEBI" id="CHEBI:30616"/>
    </ligand>
</feature>
<feature type="active site" description="Proton acceptor" evidence="8">
    <location>
        <position position="269"/>
    </location>
</feature>
<evidence type="ECO:0000313" key="10">
    <source>
        <dbReference type="Proteomes" id="UP000605990"/>
    </source>
</evidence>
<feature type="binding site" evidence="8">
    <location>
        <position position="134"/>
    </location>
    <ligand>
        <name>ATP</name>
        <dbReference type="ChEBI" id="CHEBI:30616"/>
    </ligand>
</feature>
<comment type="catalytic activity">
    <reaction evidence="8">
        <text>L-tyrosyl-[protein] + UTP = O-(5'-uridylyl)-L-tyrosyl-[protein] + diphosphate</text>
        <dbReference type="Rhea" id="RHEA:83887"/>
        <dbReference type="Rhea" id="RHEA-COMP:10136"/>
        <dbReference type="Rhea" id="RHEA-COMP:20238"/>
        <dbReference type="ChEBI" id="CHEBI:33019"/>
        <dbReference type="ChEBI" id="CHEBI:46398"/>
        <dbReference type="ChEBI" id="CHEBI:46858"/>
        <dbReference type="ChEBI" id="CHEBI:90602"/>
    </reaction>
</comment>
<dbReference type="NCBIfam" id="NF000658">
    <property type="entry name" value="PRK00029.1"/>
    <property type="match status" value="1"/>
</dbReference>
<name>A0ABR7IXI3_9FLAO</name>
<comment type="catalytic activity">
    <reaction evidence="8">
        <text>L-seryl-[protein] + ATP = 3-O-(5'-adenylyl)-L-seryl-[protein] + diphosphate</text>
        <dbReference type="Rhea" id="RHEA:58120"/>
        <dbReference type="Rhea" id="RHEA-COMP:9863"/>
        <dbReference type="Rhea" id="RHEA-COMP:15073"/>
        <dbReference type="ChEBI" id="CHEBI:29999"/>
        <dbReference type="ChEBI" id="CHEBI:30616"/>
        <dbReference type="ChEBI" id="CHEBI:33019"/>
        <dbReference type="ChEBI" id="CHEBI:142516"/>
        <dbReference type="EC" id="2.7.7.108"/>
    </reaction>
</comment>
<feature type="binding site" evidence="8">
    <location>
        <position position="135"/>
    </location>
    <ligand>
        <name>ATP</name>
        <dbReference type="ChEBI" id="CHEBI:30616"/>
    </ligand>
</feature>
<comment type="caution">
    <text evidence="9">The sequence shown here is derived from an EMBL/GenBank/DDBJ whole genome shotgun (WGS) entry which is preliminary data.</text>
</comment>
<evidence type="ECO:0000256" key="8">
    <source>
        <dbReference type="HAMAP-Rule" id="MF_00692"/>
    </source>
</evidence>
<reference evidence="9 10" key="1">
    <citation type="submission" date="2020-08" db="EMBL/GenBank/DDBJ databases">
        <title>Description of novel Flavobacterium F-408 isolate.</title>
        <authorList>
            <person name="Saticioglu I.B."/>
            <person name="Duman M."/>
            <person name="Altun S."/>
        </authorList>
    </citation>
    <scope>NUCLEOTIDE SEQUENCE [LARGE SCALE GENOMIC DNA]</scope>
    <source>
        <strain evidence="9 10">F-408</strain>
    </source>
</reference>
<feature type="binding site" evidence="8">
    <location>
        <position position="279"/>
    </location>
    <ligand>
        <name>Mg(2+)</name>
        <dbReference type="ChEBI" id="CHEBI:18420"/>
    </ligand>
</feature>
<comment type="function">
    <text evidence="8">Nucleotidyltransferase involved in the post-translational modification of proteins. It can catalyze the addition of adenosine monophosphate (AMP) or uridine monophosphate (UMP) to a protein, resulting in modifications known as AMPylation and UMPylation.</text>
</comment>
<feature type="binding site" evidence="8">
    <location>
        <position position="122"/>
    </location>
    <ligand>
        <name>ATP</name>
        <dbReference type="ChEBI" id="CHEBI:30616"/>
    </ligand>
</feature>
<keyword evidence="6 8" id="KW-0067">ATP-binding</keyword>
<sequence length="521" mass="59846">MSIQFLHKFTTNLPSDAIEENYTRQVPKAAFSYVKPRIPSHPKLIHISKEVQNLIGFSDDFVQSETFLQLVSGAAIVSNSKPFAMNYAGHQFGNWAGQLGDGRAIVIGEIEHNKQTFTLQLKGAGATPYSRRADGLAVLRSSIREHLCSEAMFNLGVPTTRSLSLVSTGDEVLRDVMYNGNPAMEKGAIVCRIAPSFIRFGSFELFSSQNDIENLKLLADYTISNYYTEIQVEGKEKYIEFFKNVAENTREMIVHWQRVGFVHGVMNTDNMSIHGITIDYGPYGWLEDYNPNWTPNTTDAEGKRYRFGNQANIALWNLYQLANALYPLVEEAEPLETILNNFAKKYDEDLSEMMLKKLGITSKKEENDKLIQQLLYNLEQTETDYTIFFRNLNQINKTDSVEECVSKISFAFYKPEEVTRIILETWHFWFAQYLSILKEESNSDSERKTQLNAVNPKYVLRNYMAQTAIELAEKEDYSLIEELYTLLLHPYDEQPEMEKWFAKRPDWARQKIGSSMLSCSS</sequence>
<evidence type="ECO:0000256" key="7">
    <source>
        <dbReference type="ARBA" id="ARBA00022842"/>
    </source>
</evidence>
<comment type="catalytic activity">
    <reaction evidence="8">
        <text>L-tyrosyl-[protein] + ATP = O-(5'-adenylyl)-L-tyrosyl-[protein] + diphosphate</text>
        <dbReference type="Rhea" id="RHEA:54288"/>
        <dbReference type="Rhea" id="RHEA-COMP:10136"/>
        <dbReference type="Rhea" id="RHEA-COMP:13846"/>
        <dbReference type="ChEBI" id="CHEBI:30616"/>
        <dbReference type="ChEBI" id="CHEBI:33019"/>
        <dbReference type="ChEBI" id="CHEBI:46858"/>
        <dbReference type="ChEBI" id="CHEBI:83624"/>
        <dbReference type="EC" id="2.7.7.108"/>
    </reaction>
</comment>
<feature type="binding site" evidence="8">
    <location>
        <position position="279"/>
    </location>
    <ligand>
        <name>ATP</name>
        <dbReference type="ChEBI" id="CHEBI:30616"/>
    </ligand>
</feature>
<organism evidence="9 10">
    <name type="scientific">Flavobacterium bernardetii</name>
    <dbReference type="NCBI Taxonomy" id="2813823"/>
    <lineage>
        <taxon>Bacteria</taxon>
        <taxon>Pseudomonadati</taxon>
        <taxon>Bacteroidota</taxon>
        <taxon>Flavobacteriia</taxon>
        <taxon>Flavobacteriales</taxon>
        <taxon>Flavobacteriaceae</taxon>
        <taxon>Flavobacterium</taxon>
    </lineage>
</organism>
<feature type="binding site" evidence="8">
    <location>
        <position position="192"/>
    </location>
    <ligand>
        <name>ATP</name>
        <dbReference type="ChEBI" id="CHEBI:30616"/>
    </ligand>
</feature>
<keyword evidence="7 8" id="KW-0460">Magnesium</keyword>
<evidence type="ECO:0000256" key="2">
    <source>
        <dbReference type="ARBA" id="ARBA00022679"/>
    </source>
</evidence>
<proteinExistence type="inferred from homology"/>
<feature type="binding site" evidence="8">
    <location>
        <position position="199"/>
    </location>
    <ligand>
        <name>ATP</name>
        <dbReference type="ChEBI" id="CHEBI:30616"/>
    </ligand>
</feature>
<feature type="binding site" evidence="8">
    <location>
        <position position="270"/>
    </location>
    <ligand>
        <name>Mg(2+)</name>
        <dbReference type="ChEBI" id="CHEBI:18420"/>
    </ligand>
</feature>
<dbReference type="Pfam" id="PF02696">
    <property type="entry name" value="SelO"/>
    <property type="match status" value="1"/>
</dbReference>
<evidence type="ECO:0000256" key="6">
    <source>
        <dbReference type="ARBA" id="ARBA00022840"/>
    </source>
</evidence>
<evidence type="ECO:0000256" key="5">
    <source>
        <dbReference type="ARBA" id="ARBA00022741"/>
    </source>
</evidence>
<comment type="catalytic activity">
    <reaction evidence="8">
        <text>L-threonyl-[protein] + ATP = 3-O-(5'-adenylyl)-L-threonyl-[protein] + diphosphate</text>
        <dbReference type="Rhea" id="RHEA:54292"/>
        <dbReference type="Rhea" id="RHEA-COMP:11060"/>
        <dbReference type="Rhea" id="RHEA-COMP:13847"/>
        <dbReference type="ChEBI" id="CHEBI:30013"/>
        <dbReference type="ChEBI" id="CHEBI:30616"/>
        <dbReference type="ChEBI" id="CHEBI:33019"/>
        <dbReference type="ChEBI" id="CHEBI:138113"/>
        <dbReference type="EC" id="2.7.7.108"/>
    </reaction>
</comment>
<keyword evidence="3 8" id="KW-0548">Nucleotidyltransferase</keyword>
<dbReference type="HAMAP" id="MF_00692">
    <property type="entry name" value="SelO"/>
    <property type="match status" value="1"/>
</dbReference>
<dbReference type="EC" id="2.7.7.-" evidence="8"/>
<keyword evidence="4 8" id="KW-0479">Metal-binding</keyword>